<dbReference type="InterPro" id="IPR041359">
    <property type="entry name" value="MetOD1"/>
</dbReference>
<proteinExistence type="predicted"/>
<evidence type="ECO:0000313" key="3">
    <source>
        <dbReference type="Proteomes" id="UP000320593"/>
    </source>
</evidence>
<evidence type="ECO:0000313" key="2">
    <source>
        <dbReference type="EMBL" id="TWI80033.1"/>
    </source>
</evidence>
<dbReference type="Pfam" id="PF18546">
    <property type="entry name" value="MetOD1"/>
    <property type="match status" value="1"/>
</dbReference>
<keyword evidence="3" id="KW-1185">Reference proteome</keyword>
<protein>
    <recommendedName>
        <fullName evidence="1">Metanogen output domain-containing protein</fullName>
    </recommendedName>
</protein>
<gene>
    <name evidence="2" type="ORF">JM93_04145</name>
</gene>
<accession>A0A562SFS1</accession>
<dbReference type="RefSeq" id="WP_208995363.1">
    <property type="nucleotide sequence ID" value="NZ_VLLF01000012.1"/>
</dbReference>
<evidence type="ECO:0000259" key="1">
    <source>
        <dbReference type="Pfam" id="PF18546"/>
    </source>
</evidence>
<dbReference type="AlphaFoldDB" id="A0A562SFS1"/>
<comment type="caution">
    <text evidence="2">The sequence shown here is derived from an EMBL/GenBank/DDBJ whole genome shotgun (WGS) entry which is preliminary data.</text>
</comment>
<feature type="domain" description="Metanogen output" evidence="1">
    <location>
        <begin position="5"/>
        <end position="122"/>
    </location>
</feature>
<dbReference type="Proteomes" id="UP000320593">
    <property type="component" value="Unassembled WGS sequence"/>
</dbReference>
<name>A0A562SFS1_9HYPH</name>
<organism evidence="2 3">
    <name type="scientific">Roseibium hamelinense</name>
    <dbReference type="NCBI Taxonomy" id="150831"/>
    <lineage>
        <taxon>Bacteria</taxon>
        <taxon>Pseudomonadati</taxon>
        <taxon>Pseudomonadota</taxon>
        <taxon>Alphaproteobacteria</taxon>
        <taxon>Hyphomicrobiales</taxon>
        <taxon>Stappiaceae</taxon>
        <taxon>Roseibium</taxon>
    </lineage>
</organism>
<sequence>MVGLKEAEGFITVVGSRIGNAIDNEYKTAMRVNALPRDVVSSVLVDLKRRVGSDFEVEYEDDEKIVLRNSRCPFGEKVKGRPSLCMMTTNVFGRITANNTGYAKVHIEQAIATGASGCRVVVYLSETAAGTEGGVEFFRTA</sequence>
<dbReference type="EMBL" id="VLLF01000012">
    <property type="protein sequence ID" value="TWI80033.1"/>
    <property type="molecule type" value="Genomic_DNA"/>
</dbReference>
<reference evidence="2 3" key="1">
    <citation type="submission" date="2019-07" db="EMBL/GenBank/DDBJ databases">
        <title>Genomic Encyclopedia of Archaeal and Bacterial Type Strains, Phase II (KMG-II): from individual species to whole genera.</title>
        <authorList>
            <person name="Goeker M."/>
        </authorList>
    </citation>
    <scope>NUCLEOTIDE SEQUENCE [LARGE SCALE GENOMIC DNA]</scope>
    <source>
        <strain evidence="2 3">ATCC BAA-252</strain>
    </source>
</reference>